<dbReference type="Pfam" id="PF23842">
    <property type="entry name" value="Phage_tail_terminator_3"/>
    <property type="match status" value="1"/>
</dbReference>
<protein>
    <recommendedName>
        <fullName evidence="3">DUF3168 domain-containing protein</fullName>
    </recommendedName>
</protein>
<dbReference type="Proteomes" id="UP000324260">
    <property type="component" value="Unassembled WGS sequence"/>
</dbReference>
<dbReference type="EMBL" id="VTPU01000004">
    <property type="protein sequence ID" value="TZG40556.1"/>
    <property type="molecule type" value="Genomic_DNA"/>
</dbReference>
<accession>A0A5D9D9X1</accession>
<proteinExistence type="predicted"/>
<evidence type="ECO:0000313" key="2">
    <source>
        <dbReference type="Proteomes" id="UP000324260"/>
    </source>
</evidence>
<reference evidence="1 2" key="1">
    <citation type="submission" date="2019-08" db="EMBL/GenBank/DDBJ databases">
        <title>Draft Genome Sequence of Halomonas eurihalina Isolated from Preserved Hide-surface.</title>
        <authorList>
            <person name="Hussain S.A."/>
            <person name="Xu A."/>
            <person name="Sarker M."/>
            <person name="Sommers C."/>
        </authorList>
    </citation>
    <scope>NUCLEOTIDE SEQUENCE [LARGE SCALE GENOMIC DNA]</scope>
    <source>
        <strain evidence="1 2">MS1</strain>
    </source>
</reference>
<dbReference type="AlphaFoldDB" id="A0A5D9D9X1"/>
<evidence type="ECO:0000313" key="1">
    <source>
        <dbReference type="EMBL" id="TZG40556.1"/>
    </source>
</evidence>
<name>A0A5D9D9X1_HALER</name>
<keyword evidence="2" id="KW-1185">Reference proteome</keyword>
<evidence type="ECO:0008006" key="3">
    <source>
        <dbReference type="Google" id="ProtNLM"/>
    </source>
</evidence>
<dbReference type="InterPro" id="IPR056950">
    <property type="entry name" value="Phage_tail_terminator_3"/>
</dbReference>
<sequence>MLNLLNTVKGHLDQGGLFDGWSVVFYRWYDDDTAADAPPTVLIRPDGGGTSDQYGQRPDVVIAAMGAVNDPVTPGDLMQAVKLYLLEHFSAPQIVNFEILGDVAGPMMSANGRPVYQLNVRCWTENL</sequence>
<comment type="caution">
    <text evidence="1">The sequence shown here is derived from an EMBL/GenBank/DDBJ whole genome shotgun (WGS) entry which is preliminary data.</text>
</comment>
<gene>
    <name evidence="1" type="ORF">FZZ93_05790</name>
</gene>
<dbReference type="OrthoDB" id="9842073at2"/>
<dbReference type="RefSeq" id="WP_149321387.1">
    <property type="nucleotide sequence ID" value="NZ_JARWAH010000003.1"/>
</dbReference>
<organism evidence="1 2">
    <name type="scientific">Halomonas eurihalina</name>
    <dbReference type="NCBI Taxonomy" id="42566"/>
    <lineage>
        <taxon>Bacteria</taxon>
        <taxon>Pseudomonadati</taxon>
        <taxon>Pseudomonadota</taxon>
        <taxon>Gammaproteobacteria</taxon>
        <taxon>Oceanospirillales</taxon>
        <taxon>Halomonadaceae</taxon>
        <taxon>Halomonas</taxon>
    </lineage>
</organism>